<dbReference type="STRING" id="1790.A5645_23615"/>
<evidence type="ECO:0000313" key="2">
    <source>
        <dbReference type="EMBL" id="OBI76388.1"/>
    </source>
</evidence>
<dbReference type="InterPro" id="IPR012908">
    <property type="entry name" value="PGAP1-ab_dom-like"/>
</dbReference>
<dbReference type="Gene3D" id="3.40.50.1820">
    <property type="entry name" value="alpha/beta hydrolase"/>
    <property type="match status" value="1"/>
</dbReference>
<dbReference type="PANTHER" id="PTHR37946:SF1">
    <property type="entry name" value="SLL1969 PROTEIN"/>
    <property type="match status" value="1"/>
</dbReference>
<dbReference type="InterPro" id="IPR029058">
    <property type="entry name" value="AB_hydrolase_fold"/>
</dbReference>
<dbReference type="Pfam" id="PF07819">
    <property type="entry name" value="PGAP1"/>
    <property type="match status" value="1"/>
</dbReference>
<reference evidence="2 3" key="1">
    <citation type="submission" date="2016-06" db="EMBL/GenBank/DDBJ databases">
        <authorList>
            <person name="Kjaerup R.B."/>
            <person name="Dalgaard T.S."/>
            <person name="Juul-Madsen H.R."/>
        </authorList>
    </citation>
    <scope>NUCLEOTIDE SEQUENCE [LARGE SCALE GENOMIC DNA]</scope>
    <source>
        <strain evidence="2 3">1081914.2</strain>
    </source>
</reference>
<dbReference type="PANTHER" id="PTHR37946">
    <property type="entry name" value="SLL1969 PROTEIN"/>
    <property type="match status" value="1"/>
</dbReference>
<dbReference type="GO" id="GO:0016788">
    <property type="term" value="F:hydrolase activity, acting on ester bonds"/>
    <property type="evidence" value="ECO:0007669"/>
    <property type="project" value="InterPro"/>
</dbReference>
<dbReference type="EMBL" id="LZKQ01000280">
    <property type="protein sequence ID" value="OBI76388.1"/>
    <property type="molecule type" value="Genomic_DNA"/>
</dbReference>
<protein>
    <recommendedName>
        <fullName evidence="1">GPI inositol-deacylase PGAP1-like alpha/beta domain-containing protein</fullName>
    </recommendedName>
</protein>
<dbReference type="Proteomes" id="UP000093795">
    <property type="component" value="Unassembled WGS sequence"/>
</dbReference>
<sequence>MTVQGHEIRSLADLAGEGTRVLTTLVRDMHHGIAGRVFNSIGPVSKPVQVVHDVTALSIYRAVDVAVRGSLYGAGALAAGTLSNDEDDSVQAHPRVAGAIAAVNGIYGDELANRDNKFALSMQIRRKGEPVPVTAESLATAFPKATGRIAVFVHGWCMTERSWWRAPRTGEPLRPYGKRLRKDLGYTPIFLRYNTGFHISHNGQELADLLDRVHSLWPAPVEEIVLVGHSMGGLVSRSACHYGLERDHAWTRAVRHVVCLGSPHLGADLEKGVNLASWALAKLPETRGIAQFLNTRSSGVKDLRYGALLDEDWQDRDPDEVLRDRCGEVPFLPEAVYHFVSTTAAPRALGLLVGDHLVRPKSAAGRGRARKIPFDAAHGLTLTGLNHFDLLNHPQVYDKLLEWLRQAPATPATSQTQQSPQAVG</sequence>
<dbReference type="AlphaFoldDB" id="A0A1A3BPY4"/>
<gene>
    <name evidence="2" type="ORF">A9X01_03750</name>
</gene>
<dbReference type="SUPFAM" id="SSF53474">
    <property type="entry name" value="alpha/beta-Hydrolases"/>
    <property type="match status" value="1"/>
</dbReference>
<comment type="caution">
    <text evidence="2">The sequence shown here is derived from an EMBL/GenBank/DDBJ whole genome shotgun (WGS) entry which is preliminary data.</text>
</comment>
<name>A0A1A3BPY4_MYCAS</name>
<proteinExistence type="predicted"/>
<evidence type="ECO:0000259" key="1">
    <source>
        <dbReference type="Pfam" id="PF07819"/>
    </source>
</evidence>
<accession>A0A1A3BPY4</accession>
<organism evidence="2 3">
    <name type="scientific">Mycobacterium asiaticum</name>
    <dbReference type="NCBI Taxonomy" id="1790"/>
    <lineage>
        <taxon>Bacteria</taxon>
        <taxon>Bacillati</taxon>
        <taxon>Actinomycetota</taxon>
        <taxon>Actinomycetes</taxon>
        <taxon>Mycobacteriales</taxon>
        <taxon>Mycobacteriaceae</taxon>
        <taxon>Mycobacterium</taxon>
    </lineage>
</organism>
<feature type="domain" description="GPI inositol-deacylase PGAP1-like alpha/beta" evidence="1">
    <location>
        <begin position="146"/>
        <end position="269"/>
    </location>
</feature>
<evidence type="ECO:0000313" key="3">
    <source>
        <dbReference type="Proteomes" id="UP000093795"/>
    </source>
</evidence>